<protein>
    <submittedName>
        <fullName evidence="8">Lysoplasmalogenase</fullName>
    </submittedName>
</protein>
<comment type="caution">
    <text evidence="8">The sequence shown here is derived from an EMBL/GenBank/DDBJ whole genome shotgun (WGS) entry which is preliminary data.</text>
</comment>
<feature type="region of interest" description="Disordered" evidence="6">
    <location>
        <begin position="241"/>
        <end position="262"/>
    </location>
</feature>
<accession>A0A4V2JIV4</accession>
<feature type="transmembrane region" description="Helical" evidence="7">
    <location>
        <begin position="188"/>
        <end position="207"/>
    </location>
</feature>
<dbReference type="EMBL" id="SIXH01000056">
    <property type="protein sequence ID" value="TBO60001.1"/>
    <property type="molecule type" value="Genomic_DNA"/>
</dbReference>
<evidence type="ECO:0000256" key="6">
    <source>
        <dbReference type="SAM" id="MobiDB-lite"/>
    </source>
</evidence>
<sequence length="262" mass="26347">MSAPPPRARAARALLVVFAVVAVAHLVALLVRAGAGTAGGPVAVADAAVHLTKPALMPLLAGYLLVRGGPPLPAAGLLFGCGGDTFLQLDGDTAFLVGMGSFAAGHVCYLTHFVRRGAPASAALARRGSPAAGRRSRTAAAAAAYAVALTATVALLWPDLPHALRIPVAGYSLLLTAMAFGALRAGPWAALGGLLFLLSDTLLATGIADWPQLPVPQFWVMLTYTAAQSALAVGILRSAAAGPRPPVSSRPAPVYGEAGTAV</sequence>
<reference evidence="8 9" key="1">
    <citation type="submission" date="2019-02" db="EMBL/GenBank/DDBJ databases">
        <title>Draft Genome Sequence of Streptomyces sp. AM-2504, identified by 16S rRNA comparative analysis as a Streptomyces Kasugaensis strain.</title>
        <authorList>
            <person name="Napolioni V."/>
            <person name="Giuliodori A.M."/>
            <person name="Spurio R."/>
            <person name="Fabbretti A."/>
        </authorList>
    </citation>
    <scope>NUCLEOTIDE SEQUENCE [LARGE SCALE GENOMIC DNA]</scope>
    <source>
        <strain evidence="8 9">AM-2504</strain>
    </source>
</reference>
<evidence type="ECO:0000256" key="2">
    <source>
        <dbReference type="ARBA" id="ARBA00007375"/>
    </source>
</evidence>
<feature type="transmembrane region" description="Helical" evidence="7">
    <location>
        <begin position="94"/>
        <end position="115"/>
    </location>
</feature>
<dbReference type="PANTHER" id="PTHR31885">
    <property type="entry name" value="GH04784P"/>
    <property type="match status" value="1"/>
</dbReference>
<comment type="subcellular location">
    <subcellularLocation>
        <location evidence="1">Membrane</location>
        <topology evidence="1">Multi-pass membrane protein</topology>
    </subcellularLocation>
</comment>
<dbReference type="GO" id="GO:0016787">
    <property type="term" value="F:hydrolase activity"/>
    <property type="evidence" value="ECO:0007669"/>
    <property type="project" value="TreeGrafter"/>
</dbReference>
<gene>
    <name evidence="8" type="ORF">EYS09_09030</name>
</gene>
<evidence type="ECO:0000313" key="8">
    <source>
        <dbReference type="EMBL" id="TBO60001.1"/>
    </source>
</evidence>
<evidence type="ECO:0000256" key="1">
    <source>
        <dbReference type="ARBA" id="ARBA00004141"/>
    </source>
</evidence>
<evidence type="ECO:0000256" key="7">
    <source>
        <dbReference type="SAM" id="Phobius"/>
    </source>
</evidence>
<organism evidence="8 9">
    <name type="scientific">Streptomyces kasugaensis</name>
    <dbReference type="NCBI Taxonomy" id="1946"/>
    <lineage>
        <taxon>Bacteria</taxon>
        <taxon>Bacillati</taxon>
        <taxon>Actinomycetota</taxon>
        <taxon>Actinomycetes</taxon>
        <taxon>Kitasatosporales</taxon>
        <taxon>Streptomycetaceae</taxon>
        <taxon>Streptomyces</taxon>
    </lineage>
</organism>
<keyword evidence="4 7" id="KW-1133">Transmembrane helix</keyword>
<dbReference type="GO" id="GO:0016020">
    <property type="term" value="C:membrane"/>
    <property type="evidence" value="ECO:0007669"/>
    <property type="project" value="UniProtKB-SubCell"/>
</dbReference>
<evidence type="ECO:0000256" key="3">
    <source>
        <dbReference type="ARBA" id="ARBA00022692"/>
    </source>
</evidence>
<evidence type="ECO:0000256" key="4">
    <source>
        <dbReference type="ARBA" id="ARBA00022989"/>
    </source>
</evidence>
<keyword evidence="9" id="KW-1185">Reference proteome</keyword>
<evidence type="ECO:0000313" key="9">
    <source>
        <dbReference type="Proteomes" id="UP000292452"/>
    </source>
</evidence>
<proteinExistence type="inferred from homology"/>
<name>A0A4V2JIV4_STRKA</name>
<feature type="transmembrane region" description="Helical" evidence="7">
    <location>
        <begin position="163"/>
        <end position="181"/>
    </location>
</feature>
<dbReference type="Pfam" id="PF07947">
    <property type="entry name" value="YhhN"/>
    <property type="match status" value="1"/>
</dbReference>
<keyword evidence="5 7" id="KW-0472">Membrane</keyword>
<feature type="transmembrane region" description="Helical" evidence="7">
    <location>
        <begin position="219"/>
        <end position="240"/>
    </location>
</feature>
<keyword evidence="3 7" id="KW-0812">Transmembrane</keyword>
<dbReference type="InterPro" id="IPR012506">
    <property type="entry name" value="TMEM86B-like"/>
</dbReference>
<dbReference type="PANTHER" id="PTHR31885:SF6">
    <property type="entry name" value="GH04784P"/>
    <property type="match status" value="1"/>
</dbReference>
<dbReference type="AlphaFoldDB" id="A0A4V2JIV4"/>
<feature type="transmembrane region" description="Helical" evidence="7">
    <location>
        <begin position="136"/>
        <end position="157"/>
    </location>
</feature>
<dbReference type="RefSeq" id="WP_131122828.1">
    <property type="nucleotide sequence ID" value="NZ_SIXH01000056.1"/>
</dbReference>
<comment type="similarity">
    <text evidence="2">Belongs to the TMEM86 family.</text>
</comment>
<dbReference type="Proteomes" id="UP000292452">
    <property type="component" value="Unassembled WGS sequence"/>
</dbReference>
<evidence type="ECO:0000256" key="5">
    <source>
        <dbReference type="ARBA" id="ARBA00023136"/>
    </source>
</evidence>